<dbReference type="InterPro" id="IPR003593">
    <property type="entry name" value="AAA+_ATPase"/>
</dbReference>
<organism evidence="13 14">
    <name type="scientific">[Clostridium] polysaccharolyticum</name>
    <dbReference type="NCBI Taxonomy" id="29364"/>
    <lineage>
        <taxon>Bacteria</taxon>
        <taxon>Bacillati</taxon>
        <taxon>Bacillota</taxon>
        <taxon>Clostridia</taxon>
        <taxon>Lachnospirales</taxon>
        <taxon>Lachnospiraceae</taxon>
    </lineage>
</organism>
<keyword evidence="8 10" id="KW-1133">Transmembrane helix</keyword>
<dbReference type="SMART" id="SM00382">
    <property type="entry name" value="AAA"/>
    <property type="match status" value="1"/>
</dbReference>
<dbReference type="PROSITE" id="PS50929">
    <property type="entry name" value="ABC_TM1F"/>
    <property type="match status" value="1"/>
</dbReference>
<keyword evidence="3" id="KW-1003">Cell membrane</keyword>
<dbReference type="GO" id="GO:0005524">
    <property type="term" value="F:ATP binding"/>
    <property type="evidence" value="ECO:0007669"/>
    <property type="project" value="UniProtKB-KW"/>
</dbReference>
<feature type="transmembrane region" description="Helical" evidence="10">
    <location>
        <begin position="137"/>
        <end position="157"/>
    </location>
</feature>
<feature type="domain" description="ABC transmembrane type-1" evidence="12">
    <location>
        <begin position="24"/>
        <end position="307"/>
    </location>
</feature>
<dbReference type="GO" id="GO:0016887">
    <property type="term" value="F:ATP hydrolysis activity"/>
    <property type="evidence" value="ECO:0007669"/>
    <property type="project" value="InterPro"/>
</dbReference>
<feature type="transmembrane region" description="Helical" evidence="10">
    <location>
        <begin position="53"/>
        <end position="71"/>
    </location>
</feature>
<name>A0A1I0BXC7_9FIRM</name>
<keyword evidence="2" id="KW-0813">Transport</keyword>
<dbReference type="GO" id="GO:0005886">
    <property type="term" value="C:plasma membrane"/>
    <property type="evidence" value="ECO:0007669"/>
    <property type="project" value="UniProtKB-SubCell"/>
</dbReference>
<evidence type="ECO:0000256" key="10">
    <source>
        <dbReference type="SAM" id="Phobius"/>
    </source>
</evidence>
<gene>
    <name evidence="13" type="ORF">SAMN04487772_108130</name>
</gene>
<keyword evidence="6" id="KW-0645">Protease</keyword>
<protein>
    <submittedName>
        <fullName evidence="13">ABC-type multidrug transport system, ATPase and permease component</fullName>
    </submittedName>
</protein>
<evidence type="ECO:0000256" key="3">
    <source>
        <dbReference type="ARBA" id="ARBA00022475"/>
    </source>
</evidence>
<dbReference type="Proteomes" id="UP000199800">
    <property type="component" value="Unassembled WGS sequence"/>
</dbReference>
<dbReference type="AlphaFoldDB" id="A0A1I0BXC7"/>
<dbReference type="SUPFAM" id="SSF52540">
    <property type="entry name" value="P-loop containing nucleoside triphosphate hydrolases"/>
    <property type="match status" value="1"/>
</dbReference>
<feature type="domain" description="ABC transporter" evidence="11">
    <location>
        <begin position="342"/>
        <end position="586"/>
    </location>
</feature>
<keyword evidence="7" id="KW-0067">ATP-binding</keyword>
<evidence type="ECO:0000256" key="2">
    <source>
        <dbReference type="ARBA" id="ARBA00022448"/>
    </source>
</evidence>
<dbReference type="EMBL" id="FOHN01000008">
    <property type="protein sequence ID" value="SET11644.1"/>
    <property type="molecule type" value="Genomic_DNA"/>
</dbReference>
<dbReference type="Gene3D" id="1.20.1560.10">
    <property type="entry name" value="ABC transporter type 1, transmembrane domain"/>
    <property type="match status" value="1"/>
</dbReference>
<dbReference type="InterPro" id="IPR003439">
    <property type="entry name" value="ABC_transporter-like_ATP-bd"/>
</dbReference>
<dbReference type="InterPro" id="IPR036640">
    <property type="entry name" value="ABC1_TM_sf"/>
</dbReference>
<dbReference type="InterPro" id="IPR027417">
    <property type="entry name" value="P-loop_NTPase"/>
</dbReference>
<evidence type="ECO:0000256" key="8">
    <source>
        <dbReference type="ARBA" id="ARBA00022989"/>
    </source>
</evidence>
<evidence type="ECO:0000256" key="5">
    <source>
        <dbReference type="ARBA" id="ARBA00022741"/>
    </source>
</evidence>
<dbReference type="PROSITE" id="PS00211">
    <property type="entry name" value="ABC_TRANSPORTER_1"/>
    <property type="match status" value="1"/>
</dbReference>
<dbReference type="InterPro" id="IPR011527">
    <property type="entry name" value="ABC1_TM_dom"/>
</dbReference>
<proteinExistence type="predicted"/>
<dbReference type="GO" id="GO:0015421">
    <property type="term" value="F:ABC-type oligopeptide transporter activity"/>
    <property type="evidence" value="ECO:0007669"/>
    <property type="project" value="TreeGrafter"/>
</dbReference>
<keyword evidence="14" id="KW-1185">Reference proteome</keyword>
<evidence type="ECO:0000256" key="4">
    <source>
        <dbReference type="ARBA" id="ARBA00022692"/>
    </source>
</evidence>
<feature type="transmembrane region" description="Helical" evidence="10">
    <location>
        <begin position="20"/>
        <end position="41"/>
    </location>
</feature>
<keyword evidence="6" id="KW-0788">Thiol protease</keyword>
<feature type="transmembrane region" description="Helical" evidence="10">
    <location>
        <begin position="163"/>
        <end position="184"/>
    </location>
</feature>
<evidence type="ECO:0000256" key="1">
    <source>
        <dbReference type="ARBA" id="ARBA00004651"/>
    </source>
</evidence>
<dbReference type="SUPFAM" id="SSF90123">
    <property type="entry name" value="ABC transporter transmembrane region"/>
    <property type="match status" value="1"/>
</dbReference>
<evidence type="ECO:0000256" key="9">
    <source>
        <dbReference type="ARBA" id="ARBA00023136"/>
    </source>
</evidence>
<keyword evidence="5" id="KW-0547">Nucleotide-binding</keyword>
<keyword evidence="9 10" id="KW-0472">Membrane</keyword>
<accession>A0A1I0BXC7</accession>
<dbReference type="PANTHER" id="PTHR43394:SF1">
    <property type="entry name" value="ATP-BINDING CASSETTE SUB-FAMILY B MEMBER 10, MITOCHONDRIAL"/>
    <property type="match status" value="1"/>
</dbReference>
<dbReference type="InterPro" id="IPR039421">
    <property type="entry name" value="Type_1_exporter"/>
</dbReference>
<evidence type="ECO:0000256" key="7">
    <source>
        <dbReference type="ARBA" id="ARBA00022840"/>
    </source>
</evidence>
<evidence type="ECO:0000259" key="11">
    <source>
        <dbReference type="PROSITE" id="PS50893"/>
    </source>
</evidence>
<dbReference type="PROSITE" id="PS50893">
    <property type="entry name" value="ABC_TRANSPORTER_2"/>
    <property type="match status" value="1"/>
</dbReference>
<reference evidence="13 14" key="1">
    <citation type="submission" date="2016-10" db="EMBL/GenBank/DDBJ databases">
        <authorList>
            <person name="de Groot N.N."/>
        </authorList>
    </citation>
    <scope>NUCLEOTIDE SEQUENCE [LARGE SCALE GENOMIC DNA]</scope>
    <source>
        <strain evidence="13 14">DSM 1801</strain>
    </source>
</reference>
<dbReference type="FunFam" id="3.40.50.300:FF:000299">
    <property type="entry name" value="ABC transporter ATP-binding protein/permease"/>
    <property type="match status" value="1"/>
</dbReference>
<dbReference type="Pfam" id="PF00005">
    <property type="entry name" value="ABC_tran"/>
    <property type="match status" value="1"/>
</dbReference>
<evidence type="ECO:0000313" key="14">
    <source>
        <dbReference type="Proteomes" id="UP000199800"/>
    </source>
</evidence>
<keyword evidence="6" id="KW-0378">Hydrolase</keyword>
<dbReference type="InterPro" id="IPR017871">
    <property type="entry name" value="ABC_transporter-like_CS"/>
</dbReference>
<dbReference type="GO" id="GO:0008234">
    <property type="term" value="F:cysteine-type peptidase activity"/>
    <property type="evidence" value="ECO:0007669"/>
    <property type="project" value="UniProtKB-KW"/>
</dbReference>
<evidence type="ECO:0000313" key="13">
    <source>
        <dbReference type="EMBL" id="SET11644.1"/>
    </source>
</evidence>
<keyword evidence="4 10" id="KW-0812">Transmembrane</keyword>
<evidence type="ECO:0000259" key="12">
    <source>
        <dbReference type="PROSITE" id="PS50929"/>
    </source>
</evidence>
<sequence>MIKNCLYMYKKIWSYSKLRIVLIFVVAFFAALNTCADLLFFKFMIEGISEHRAYQYILVLIAIRLGILLLMQCVDNIANTVIFPFCDLKIKKGFSIELYEKVKDIDLIGFDNEKFYDKYSRAFNETEYRATGMLQTLSYVVSVTVQIIVVVITLAYINPVAILISILGALVTAWANVVNTKAVYNYDLKKTKLFRGFDYIKRVFYIPEYSKDIRMTHLDQVMYKKFDRLTSDNRQVVKECAPKIAAVAISGSWAFNFLSMGVTSAFMVYKVYQGVLGIGDFVTAVYAVNSLSNNLLQFSNIIPQFSEHALFINNYLEVLNYQTQIQSEKDAEEISPFGKKEIELKNVSFHYPNVECNAINSVSLHIRAGEKIAIVGENGAGKSTLIKLIMRLYEPDTGELCLDKTPYNQITKSSIAEVFSVVQQDFQHYALSIKENITLVGHRGQKEHADDEAVWDAIRRVGMFEKIDSLPKGIDTQVTKEFDEEGLNFSGGQLQRLAIARMIYQNSGVMIMDEPSSSLDPISEAKIFDLIYELAKDKTLILVSHRLSGVKDMDRILYMEEGCIKESGTHAQLMKLDGNYAKMFKIQAERYGDNETV</sequence>
<dbReference type="STRING" id="29364.SAMN04487772_108130"/>
<dbReference type="OrthoDB" id="1699242at2"/>
<dbReference type="PANTHER" id="PTHR43394">
    <property type="entry name" value="ATP-DEPENDENT PERMEASE MDL1, MITOCHONDRIAL"/>
    <property type="match status" value="1"/>
</dbReference>
<feature type="transmembrane region" description="Helical" evidence="10">
    <location>
        <begin position="244"/>
        <end position="269"/>
    </location>
</feature>
<evidence type="ECO:0000256" key="6">
    <source>
        <dbReference type="ARBA" id="ARBA00022807"/>
    </source>
</evidence>
<comment type="subcellular location">
    <subcellularLocation>
        <location evidence="1">Cell membrane</location>
        <topology evidence="1">Multi-pass membrane protein</topology>
    </subcellularLocation>
</comment>
<dbReference type="RefSeq" id="WP_092477603.1">
    <property type="nucleotide sequence ID" value="NZ_FOHN01000008.1"/>
</dbReference>
<dbReference type="Gene3D" id="3.40.50.300">
    <property type="entry name" value="P-loop containing nucleotide triphosphate hydrolases"/>
    <property type="match status" value="1"/>
</dbReference>